<evidence type="ECO:0000313" key="1">
    <source>
        <dbReference type="EMBL" id="CAN0123894.1"/>
    </source>
</evidence>
<reference evidence="1" key="2">
    <citation type="submission" date="2025-03" db="EMBL/GenBank/DDBJ databases">
        <authorList>
            <consortium name="ELIXIR-Norway"/>
            <consortium name="Elixir Norway"/>
        </authorList>
    </citation>
    <scope>NUCLEOTIDE SEQUENCE</scope>
</reference>
<protein>
    <submittedName>
        <fullName evidence="1">Uncharacterized protein</fullName>
    </submittedName>
</protein>
<dbReference type="Proteomes" id="UP001162501">
    <property type="component" value="Chromosome 21"/>
</dbReference>
<sequence>MAGPALIPGLNKWLVLGLLLLSAGEMVLAAKIEDLLRDPKGNTCSRIWQQPRFVAKKRGSTVKIRCLLEEMGNVTWFRKPKLDSAAQPLSLKDGRLHQIHNDSEAVLTIVGVQFQDNGVYFCVQQCTKGAPRTEHGCGTELRVMGFSTLAQLKRRNTLKDGIIMIQTLLIILFIIVPIFLLLDKDDSKAGMEEDHTYEGLDIDQTATYEDIVTLRTGEVKWSVGPRTSLLLAFALLCLPWTQVVGAFPAMSLSGLFANAVLRAQHLHQLAADTFKEFERTYIPEGQRYSIQNTQVAFCFSETIPAPTGKNEAQQKSDLELLRISLLLIQSWLGPLQFLSRVFTNSLVFGTSDRVYEKLKDLEEGILALMRELEDGTPRAGQILKQTYDKFDTNMRSDDALLKNYGLLSCFRKDLHKTETYLRVMKCRRFGEASCAF</sequence>
<accession>A0AC59Z0Q8</accession>
<dbReference type="EMBL" id="OX596105">
    <property type="protein sequence ID" value="CAN0123894.1"/>
    <property type="molecule type" value="Genomic_DNA"/>
</dbReference>
<gene>
    <name evidence="1" type="ORF">MRATA1EN22A_LOCUS12401</name>
</gene>
<evidence type="ECO:0000313" key="2">
    <source>
        <dbReference type="Proteomes" id="UP001162501"/>
    </source>
</evidence>
<reference evidence="1" key="1">
    <citation type="submission" date="2023-05" db="EMBL/GenBank/DDBJ databases">
        <authorList>
            <consortium name="ELIXIR-Norway"/>
        </authorList>
    </citation>
    <scope>NUCLEOTIDE SEQUENCE</scope>
</reference>
<organism evidence="1 2">
    <name type="scientific">Rangifer tarandus platyrhynchus</name>
    <name type="common">Svalbard reindeer</name>
    <dbReference type="NCBI Taxonomy" id="3082113"/>
    <lineage>
        <taxon>Eukaryota</taxon>
        <taxon>Metazoa</taxon>
        <taxon>Chordata</taxon>
        <taxon>Craniata</taxon>
        <taxon>Vertebrata</taxon>
        <taxon>Euteleostomi</taxon>
        <taxon>Mammalia</taxon>
        <taxon>Eutheria</taxon>
        <taxon>Laurasiatheria</taxon>
        <taxon>Artiodactyla</taxon>
        <taxon>Ruminantia</taxon>
        <taxon>Pecora</taxon>
        <taxon>Cervidae</taxon>
        <taxon>Odocoileinae</taxon>
        <taxon>Rangifer</taxon>
    </lineage>
</organism>
<proteinExistence type="predicted"/>
<name>A0AC59Z0Q8_RANTA</name>